<keyword evidence="2" id="KW-1185">Reference proteome</keyword>
<proteinExistence type="predicted"/>
<dbReference type="RefSeq" id="WP_377468868.1">
    <property type="nucleotide sequence ID" value="NZ_JBHUHV010000002.1"/>
</dbReference>
<accession>A0ABW4WRS2</accession>
<gene>
    <name evidence="1" type="ORF">ACFSKU_01130</name>
</gene>
<reference evidence="2" key="1">
    <citation type="journal article" date="2019" name="Int. J. Syst. Evol. Microbiol.">
        <title>The Global Catalogue of Microorganisms (GCM) 10K type strain sequencing project: providing services to taxonomists for standard genome sequencing and annotation.</title>
        <authorList>
            <consortium name="The Broad Institute Genomics Platform"/>
            <consortium name="The Broad Institute Genome Sequencing Center for Infectious Disease"/>
            <person name="Wu L."/>
            <person name="Ma J."/>
        </authorList>
    </citation>
    <scope>NUCLEOTIDE SEQUENCE [LARGE SCALE GENOMIC DNA]</scope>
    <source>
        <strain evidence="2">JCM 16545</strain>
    </source>
</reference>
<evidence type="ECO:0000313" key="2">
    <source>
        <dbReference type="Proteomes" id="UP001597369"/>
    </source>
</evidence>
<organism evidence="1 2">
    <name type="scientific">Pontibacter silvestris</name>
    <dbReference type="NCBI Taxonomy" id="2305183"/>
    <lineage>
        <taxon>Bacteria</taxon>
        <taxon>Pseudomonadati</taxon>
        <taxon>Bacteroidota</taxon>
        <taxon>Cytophagia</taxon>
        <taxon>Cytophagales</taxon>
        <taxon>Hymenobacteraceae</taxon>
        <taxon>Pontibacter</taxon>
    </lineage>
</organism>
<dbReference type="EMBL" id="JBHUHV010000002">
    <property type="protein sequence ID" value="MFD2065469.1"/>
    <property type="molecule type" value="Genomic_DNA"/>
</dbReference>
<evidence type="ECO:0000313" key="1">
    <source>
        <dbReference type="EMBL" id="MFD2065469.1"/>
    </source>
</evidence>
<comment type="caution">
    <text evidence="1">The sequence shown here is derived from an EMBL/GenBank/DDBJ whole genome shotgun (WGS) entry which is preliminary data.</text>
</comment>
<sequence>MSLVLIWTWIRTKIYTIDNQGNGSYNLHGYSSEYDKDNLCQFTNNNDCLFKEGDKVCNPSSERADKYALLWNGAEIHFQSGGA</sequence>
<dbReference type="Proteomes" id="UP001597369">
    <property type="component" value="Unassembled WGS sequence"/>
</dbReference>
<protein>
    <submittedName>
        <fullName evidence="1">Uncharacterized protein</fullName>
    </submittedName>
</protein>
<name>A0ABW4WRS2_9BACT</name>